<name>A0ABS5Z4Y6_9ACTN</name>
<evidence type="ECO:0000256" key="2">
    <source>
        <dbReference type="ARBA" id="ARBA00022475"/>
    </source>
</evidence>
<dbReference type="InterPro" id="IPR001851">
    <property type="entry name" value="ABC_transp_permease"/>
</dbReference>
<evidence type="ECO:0000256" key="3">
    <source>
        <dbReference type="ARBA" id="ARBA00022692"/>
    </source>
</evidence>
<comment type="caution">
    <text evidence="8">The sequence shown here is derived from an EMBL/GenBank/DDBJ whole genome shotgun (WGS) entry which is preliminary data.</text>
</comment>
<evidence type="ECO:0000256" key="1">
    <source>
        <dbReference type="ARBA" id="ARBA00004651"/>
    </source>
</evidence>
<evidence type="ECO:0000256" key="5">
    <source>
        <dbReference type="ARBA" id="ARBA00023136"/>
    </source>
</evidence>
<sequence length="472" mass="48164">MWRCSRRWPSGRRDSSEAALPNVSKPGASEAGSASPGPNVSKPNASGAGSASPGPSVSGPGASGAGSALPGSSVSGPGASGAGSALPGLSVSGPGALEAGSALPGLGVSKPSPGLGVSKPGTPDAGSAGPGRWLPLGAGLVLVVAILVFPSLAPNPYILSSGVIVLNWAVLATAWNFVGGFTGYISLGHGALAGLGGYATGLLITKAGMPSFGALIVAAILIAALAVPIGFAALRVRGASFVIVSIALVLILLLVFQSWSSVTGGSRGLVVPRPFPGMLRPEHHRVFFFLYGGLLVLALLTWWLLDRSRFGMGLKAIREDEDKAESLGTPTFAYKLTVFVVSAAFTALAGGLYALWFGDLDPVFQFSVLTGSYIVLMALLGGVRNLFGPVLGAIVVGVALEYFKAEFGSSPLHLVTTGLLLALVVMFMPDGVIPSVTALVQRLRKREQSSIREVTAADLAEQRKRDREEANT</sequence>
<feature type="transmembrane region" description="Helical" evidence="7">
    <location>
        <begin position="386"/>
        <end position="403"/>
    </location>
</feature>
<dbReference type="Pfam" id="PF02653">
    <property type="entry name" value="BPD_transp_2"/>
    <property type="match status" value="1"/>
</dbReference>
<protein>
    <submittedName>
        <fullName evidence="8">Branched-chain amino acid ABC transporter permease</fullName>
    </submittedName>
</protein>
<feature type="transmembrane region" description="Helical" evidence="7">
    <location>
        <begin position="415"/>
        <end position="440"/>
    </location>
</feature>
<keyword evidence="2" id="KW-1003">Cell membrane</keyword>
<feature type="transmembrane region" description="Helical" evidence="7">
    <location>
        <begin position="211"/>
        <end position="234"/>
    </location>
</feature>
<evidence type="ECO:0000256" key="4">
    <source>
        <dbReference type="ARBA" id="ARBA00022989"/>
    </source>
</evidence>
<feature type="transmembrane region" description="Helical" evidence="7">
    <location>
        <begin position="158"/>
        <end position="178"/>
    </location>
</feature>
<organism evidence="8 9">
    <name type="scientific">Paractinoplanes bogorensis</name>
    <dbReference type="NCBI Taxonomy" id="1610840"/>
    <lineage>
        <taxon>Bacteria</taxon>
        <taxon>Bacillati</taxon>
        <taxon>Actinomycetota</taxon>
        <taxon>Actinomycetes</taxon>
        <taxon>Micromonosporales</taxon>
        <taxon>Micromonosporaceae</taxon>
        <taxon>Paractinoplanes</taxon>
    </lineage>
</organism>
<reference evidence="8 9" key="1">
    <citation type="submission" date="2021-06" db="EMBL/GenBank/DDBJ databases">
        <title>Actinoplanes lichenicola sp. nov., and Actinoplanes ovalisporus sp. nov., isolated from lichen in Thailand.</title>
        <authorList>
            <person name="Saeng-In P."/>
            <person name="Kanchanasin P."/>
            <person name="Yuki M."/>
            <person name="Kudo T."/>
            <person name="Ohkuma M."/>
            <person name="Phongsopitanun W."/>
            <person name="Tanasupawat S."/>
        </authorList>
    </citation>
    <scope>NUCLEOTIDE SEQUENCE [LARGE SCALE GENOMIC DNA]</scope>
    <source>
        <strain evidence="8 9">NBRC 110975</strain>
    </source>
</reference>
<dbReference type="Proteomes" id="UP001519654">
    <property type="component" value="Unassembled WGS sequence"/>
</dbReference>
<dbReference type="CDD" id="cd06581">
    <property type="entry name" value="TM_PBP1_LivM_like"/>
    <property type="match status" value="1"/>
</dbReference>
<accession>A0ABS5Z4Y6</accession>
<dbReference type="PANTHER" id="PTHR30482">
    <property type="entry name" value="HIGH-AFFINITY BRANCHED-CHAIN AMINO ACID TRANSPORT SYSTEM PERMEASE"/>
    <property type="match status" value="1"/>
</dbReference>
<keyword evidence="5 7" id="KW-0472">Membrane</keyword>
<comment type="subcellular location">
    <subcellularLocation>
        <location evidence="1">Cell membrane</location>
        <topology evidence="1">Multi-pass membrane protein</topology>
    </subcellularLocation>
</comment>
<evidence type="ECO:0000313" key="9">
    <source>
        <dbReference type="Proteomes" id="UP001519654"/>
    </source>
</evidence>
<dbReference type="EMBL" id="JAHKKG010000023">
    <property type="protein sequence ID" value="MBU2670752.1"/>
    <property type="molecule type" value="Genomic_DNA"/>
</dbReference>
<feature type="transmembrane region" description="Helical" evidence="7">
    <location>
        <begin position="133"/>
        <end position="152"/>
    </location>
</feature>
<gene>
    <name evidence="8" type="ORF">KOI35_45355</name>
</gene>
<feature type="region of interest" description="Disordered" evidence="6">
    <location>
        <begin position="1"/>
        <end position="84"/>
    </location>
</feature>
<evidence type="ECO:0000313" key="8">
    <source>
        <dbReference type="EMBL" id="MBU2670752.1"/>
    </source>
</evidence>
<dbReference type="InterPro" id="IPR043428">
    <property type="entry name" value="LivM-like"/>
</dbReference>
<evidence type="ECO:0000256" key="6">
    <source>
        <dbReference type="SAM" id="MobiDB-lite"/>
    </source>
</evidence>
<feature type="transmembrane region" description="Helical" evidence="7">
    <location>
        <begin position="185"/>
        <end position="205"/>
    </location>
</feature>
<proteinExistence type="predicted"/>
<keyword evidence="9" id="KW-1185">Reference proteome</keyword>
<keyword evidence="4 7" id="KW-1133">Transmembrane helix</keyword>
<feature type="compositionally biased region" description="Basic residues" evidence="6">
    <location>
        <begin position="1"/>
        <end position="10"/>
    </location>
</feature>
<keyword evidence="3 7" id="KW-0812">Transmembrane</keyword>
<feature type="transmembrane region" description="Helical" evidence="7">
    <location>
        <begin position="241"/>
        <end position="259"/>
    </location>
</feature>
<feature type="transmembrane region" description="Helical" evidence="7">
    <location>
        <begin position="286"/>
        <end position="305"/>
    </location>
</feature>
<feature type="transmembrane region" description="Helical" evidence="7">
    <location>
        <begin position="332"/>
        <end position="356"/>
    </location>
</feature>
<feature type="transmembrane region" description="Helical" evidence="7">
    <location>
        <begin position="362"/>
        <end position="379"/>
    </location>
</feature>
<evidence type="ECO:0000256" key="7">
    <source>
        <dbReference type="SAM" id="Phobius"/>
    </source>
</evidence>
<feature type="compositionally biased region" description="Low complexity" evidence="6">
    <location>
        <begin position="45"/>
        <end position="84"/>
    </location>
</feature>
<dbReference type="PANTHER" id="PTHR30482:SF10">
    <property type="entry name" value="HIGH-AFFINITY BRANCHED-CHAIN AMINO ACID TRANSPORT PROTEIN BRAE"/>
    <property type="match status" value="1"/>
</dbReference>